<comment type="similarity">
    <text evidence="1">Belongs to the NADH dehydrogenase family.</text>
</comment>
<evidence type="ECO:0000256" key="6">
    <source>
        <dbReference type="ARBA" id="ARBA00023027"/>
    </source>
</evidence>
<feature type="domain" description="FAD/NAD(P)-binding" evidence="8">
    <location>
        <begin position="6"/>
        <end position="323"/>
    </location>
</feature>
<dbReference type="InterPro" id="IPR023753">
    <property type="entry name" value="FAD/NAD-binding_dom"/>
</dbReference>
<proteinExistence type="inferred from homology"/>
<dbReference type="STRING" id="717606.PaecuDRAFT_0064"/>
<dbReference type="InterPro" id="IPR045024">
    <property type="entry name" value="NDH-2"/>
</dbReference>
<dbReference type="SUPFAM" id="SSF51905">
    <property type="entry name" value="FAD/NAD(P)-binding domain"/>
    <property type="match status" value="1"/>
</dbReference>
<name>E0I4M2_9BACL</name>
<evidence type="ECO:0000259" key="8">
    <source>
        <dbReference type="Pfam" id="PF07992"/>
    </source>
</evidence>
<dbReference type="eggNOG" id="COG1252">
    <property type="taxonomic scope" value="Bacteria"/>
</dbReference>
<dbReference type="Pfam" id="PF07992">
    <property type="entry name" value="Pyr_redox_2"/>
    <property type="match status" value="1"/>
</dbReference>
<evidence type="ECO:0000256" key="5">
    <source>
        <dbReference type="ARBA" id="ARBA00023002"/>
    </source>
</evidence>
<keyword evidence="4" id="KW-0274">FAD</keyword>
<evidence type="ECO:0000313" key="9">
    <source>
        <dbReference type="EMBL" id="EFM12553.1"/>
    </source>
</evidence>
<dbReference type="RefSeq" id="WP_006036082.1">
    <property type="nucleotide sequence ID" value="NZ_AEDD01000001.1"/>
</dbReference>
<accession>E0I4M2</accession>
<dbReference type="AlphaFoldDB" id="E0I4M2"/>
<dbReference type="InterPro" id="IPR036188">
    <property type="entry name" value="FAD/NAD-bd_sf"/>
</dbReference>
<dbReference type="Proteomes" id="UP000005387">
    <property type="component" value="Unassembled WGS sequence"/>
</dbReference>
<evidence type="ECO:0000256" key="3">
    <source>
        <dbReference type="ARBA" id="ARBA00022630"/>
    </source>
</evidence>
<dbReference type="Gene3D" id="3.50.50.100">
    <property type="match status" value="1"/>
</dbReference>
<dbReference type="PRINTS" id="PR00368">
    <property type="entry name" value="FADPNR"/>
</dbReference>
<dbReference type="GO" id="GO:0050136">
    <property type="term" value="F:NADH dehydrogenase (quinone) (non-electrogenic) activity"/>
    <property type="evidence" value="ECO:0007669"/>
    <property type="project" value="UniProtKB-EC"/>
</dbReference>
<keyword evidence="10" id="KW-1185">Reference proteome</keyword>
<keyword evidence="6" id="KW-0520">NAD</keyword>
<evidence type="ECO:0000256" key="2">
    <source>
        <dbReference type="ARBA" id="ARBA00012637"/>
    </source>
</evidence>
<evidence type="ECO:0000313" key="10">
    <source>
        <dbReference type="Proteomes" id="UP000005387"/>
    </source>
</evidence>
<dbReference type="PANTHER" id="PTHR43706">
    <property type="entry name" value="NADH DEHYDROGENASE"/>
    <property type="match status" value="1"/>
</dbReference>
<dbReference type="EC" id="1.6.5.9" evidence="2"/>
<comment type="catalytic activity">
    <reaction evidence="7">
        <text>a quinone + NADH + H(+) = a quinol + NAD(+)</text>
        <dbReference type="Rhea" id="RHEA:46160"/>
        <dbReference type="ChEBI" id="CHEBI:15378"/>
        <dbReference type="ChEBI" id="CHEBI:24646"/>
        <dbReference type="ChEBI" id="CHEBI:57540"/>
        <dbReference type="ChEBI" id="CHEBI:57945"/>
        <dbReference type="ChEBI" id="CHEBI:132124"/>
        <dbReference type="EC" id="1.6.5.9"/>
    </reaction>
</comment>
<dbReference type="PANTHER" id="PTHR43706:SF47">
    <property type="entry name" value="EXTERNAL NADH-UBIQUINONE OXIDOREDUCTASE 1, MITOCHONDRIAL-RELATED"/>
    <property type="match status" value="1"/>
</dbReference>
<dbReference type="OrthoDB" id="2641866at2"/>
<evidence type="ECO:0000256" key="7">
    <source>
        <dbReference type="ARBA" id="ARBA00047599"/>
    </source>
</evidence>
<gene>
    <name evidence="9" type="ORF">PaecuDRAFT_0064</name>
</gene>
<evidence type="ECO:0000256" key="4">
    <source>
        <dbReference type="ARBA" id="ARBA00022827"/>
    </source>
</evidence>
<keyword evidence="5" id="KW-0560">Oxidoreductase</keyword>
<organism evidence="9 10">
    <name type="scientific">Paenibacillus curdlanolyticus YK9</name>
    <dbReference type="NCBI Taxonomy" id="717606"/>
    <lineage>
        <taxon>Bacteria</taxon>
        <taxon>Bacillati</taxon>
        <taxon>Bacillota</taxon>
        <taxon>Bacilli</taxon>
        <taxon>Bacillales</taxon>
        <taxon>Paenibacillaceae</taxon>
        <taxon>Paenibacillus</taxon>
    </lineage>
</organism>
<keyword evidence="3" id="KW-0285">Flavoprotein</keyword>
<dbReference type="EMBL" id="AEDD01000001">
    <property type="protein sequence ID" value="EFM12553.1"/>
    <property type="molecule type" value="Genomic_DNA"/>
</dbReference>
<reference evidence="9 10" key="1">
    <citation type="submission" date="2010-07" db="EMBL/GenBank/DDBJ databases">
        <title>The draft genome of Paenibacillus curdlanolyticus YK9.</title>
        <authorList>
            <consortium name="US DOE Joint Genome Institute (JGI-PGF)"/>
            <person name="Lucas S."/>
            <person name="Copeland A."/>
            <person name="Lapidus A."/>
            <person name="Cheng J.-F."/>
            <person name="Bruce D."/>
            <person name="Goodwin L."/>
            <person name="Pitluck S."/>
            <person name="Land M.L."/>
            <person name="Hauser L."/>
            <person name="Chang Y.-J."/>
            <person name="Jeffries C."/>
            <person name="Anderson I.J."/>
            <person name="Johnson E."/>
            <person name="Loganathan U."/>
            <person name="Mulhopadhyay B."/>
            <person name="Kyrpides N."/>
            <person name="Woyke T.J."/>
        </authorList>
    </citation>
    <scope>NUCLEOTIDE SEQUENCE [LARGE SCALE GENOMIC DNA]</scope>
    <source>
        <strain evidence="9 10">YK9</strain>
    </source>
</reference>
<evidence type="ECO:0000256" key="1">
    <source>
        <dbReference type="ARBA" id="ARBA00005272"/>
    </source>
</evidence>
<protein>
    <recommendedName>
        <fullName evidence="2">NADH:ubiquinone reductase (non-electrogenic)</fullName>
        <ecNumber evidence="2">1.6.5.9</ecNumber>
    </recommendedName>
</protein>
<sequence>MKERTCVVWGGGYAGIHAIKAIAQWCHNAEGNERWRLVLIDKSPHHVRKVLLFRPAVETENIAVPWQQILPEHVQYVQGSVRNVDDAHKCLVYQDAEGNDQQLPYEVLVIAAGSSIRLPQQEQGGFTLADAASAARIRTQWLANLKQAAVETHASKRQQLMSAAVVGGGITGIETAAELAYAMKAEAARLGLDAGHVRVHLLNKQQRLFVEGPTKASRKLDRELAACGVTIHHACEAVREAGGQLLLAGGDQLPVGLTIWALGLVPNPVLRSMALPLTNDGQIQVDECYRVHGLSNVYSIGDCAHIVDPASGKADRMTCKEAVPQAQRLGKIIRADQAGHPAPPHKPVMDTFVIGLGPGRGLLWTHKWGLDMIITGKLAYKIKSYVWDYASLLKG</sequence>